<keyword evidence="1" id="KW-0489">Methyltransferase</keyword>
<organism evidence="1 2">
    <name type="scientific">Sphingobium cupriresistens LL01</name>
    <dbReference type="NCBI Taxonomy" id="1420583"/>
    <lineage>
        <taxon>Bacteria</taxon>
        <taxon>Pseudomonadati</taxon>
        <taxon>Pseudomonadota</taxon>
        <taxon>Alphaproteobacteria</taxon>
        <taxon>Sphingomonadales</taxon>
        <taxon>Sphingomonadaceae</taxon>
        <taxon>Sphingobium</taxon>
    </lineage>
</organism>
<dbReference type="EMBL" id="JACT01000016">
    <property type="protein sequence ID" value="KMS50488.1"/>
    <property type="molecule type" value="Genomic_DNA"/>
</dbReference>
<dbReference type="InterPro" id="IPR029063">
    <property type="entry name" value="SAM-dependent_MTases_sf"/>
</dbReference>
<dbReference type="Gene3D" id="3.40.50.150">
    <property type="entry name" value="Vaccinia Virus protein VP39"/>
    <property type="match status" value="1"/>
</dbReference>
<dbReference type="AlphaFoldDB" id="A0A0J7XH66"/>
<dbReference type="PATRIC" id="fig|1420583.3.peg.4729"/>
<proteinExistence type="predicted"/>
<dbReference type="Proteomes" id="UP000052232">
    <property type="component" value="Unassembled WGS sequence"/>
</dbReference>
<keyword evidence="2" id="KW-1185">Reference proteome</keyword>
<evidence type="ECO:0000313" key="1">
    <source>
        <dbReference type="EMBL" id="KMS50488.1"/>
    </source>
</evidence>
<reference evidence="1 2" key="1">
    <citation type="journal article" date="2015" name="G3 (Bethesda)">
        <title>Insights into Ongoing Evolution of the Hexachlorocyclohexane Catabolic Pathway from Comparative Genomics of Ten Sphingomonadaceae Strains.</title>
        <authorList>
            <person name="Pearce S.L."/>
            <person name="Oakeshott J.G."/>
            <person name="Pandey G."/>
        </authorList>
    </citation>
    <scope>NUCLEOTIDE SEQUENCE [LARGE SCALE GENOMIC DNA]</scope>
    <source>
        <strain evidence="1 2">LL01</strain>
    </source>
</reference>
<dbReference type="SUPFAM" id="SSF53335">
    <property type="entry name" value="S-adenosyl-L-methionine-dependent methyltransferases"/>
    <property type="match status" value="1"/>
</dbReference>
<comment type="caution">
    <text evidence="1">The sequence shown here is derived from an EMBL/GenBank/DDBJ whole genome shotgun (WGS) entry which is preliminary data.</text>
</comment>
<evidence type="ECO:0000313" key="2">
    <source>
        <dbReference type="Proteomes" id="UP000052232"/>
    </source>
</evidence>
<accession>A0A0J7XH66</accession>
<name>A0A0J7XH66_9SPHN</name>
<dbReference type="GO" id="GO:0032259">
    <property type="term" value="P:methylation"/>
    <property type="evidence" value="ECO:0007669"/>
    <property type="project" value="UniProtKB-KW"/>
</dbReference>
<dbReference type="GO" id="GO:0008168">
    <property type="term" value="F:methyltransferase activity"/>
    <property type="evidence" value="ECO:0007669"/>
    <property type="project" value="UniProtKB-KW"/>
</dbReference>
<protein>
    <submittedName>
        <fullName evidence="1">N-6 DNA methylase</fullName>
    </submittedName>
</protein>
<sequence>MSEKFDSHRVGIVVQKIAAPHGFADLLAEALAEQKADIMYRVDRNNFYQNEKKATVCTPDYVSEFLFSIISPHIKKGGLVVDPCVGEGALLLPWQREGYKTLGIDIEDQGFPNTIEKNYLEVRKSHIRQKPSLVIMNPPFNIDSKTKEYIKANYGGRPLLPEVWFQKALELFGTSVPIAMFTPYGFRLNQTDNSSRWKKFIEGEYPEITSIVSLPKDVFDGILFHSEVLIFNLPALNGHYFVQHGKQRAA</sequence>
<keyword evidence="1" id="KW-0808">Transferase</keyword>
<dbReference type="STRING" id="1420583.V473_12145"/>
<gene>
    <name evidence="1" type="ORF">V473_12145</name>
</gene>